<reference evidence="1 2" key="1">
    <citation type="journal article" date="2018" name="Front. Plant Sci.">
        <title>Red Clover (Trifolium pratense) and Zigzag Clover (T. medium) - A Picture of Genomic Similarities and Differences.</title>
        <authorList>
            <person name="Dluhosova J."/>
            <person name="Istvanek J."/>
            <person name="Nedelnik J."/>
            <person name="Repkova J."/>
        </authorList>
    </citation>
    <scope>NUCLEOTIDE SEQUENCE [LARGE SCALE GENOMIC DNA]</scope>
    <source>
        <strain evidence="2">cv. 10/8</strain>
        <tissue evidence="1">Leaf</tissue>
    </source>
</reference>
<accession>A0A392V2K8</accession>
<sequence>MNGVRIPEFVFADNSGVELYG</sequence>
<dbReference type="EMBL" id="LXQA011046142">
    <property type="protein sequence ID" value="MCI82544.1"/>
    <property type="molecule type" value="Genomic_DNA"/>
</dbReference>
<proteinExistence type="predicted"/>
<dbReference type="Proteomes" id="UP000265520">
    <property type="component" value="Unassembled WGS sequence"/>
</dbReference>
<evidence type="ECO:0000313" key="1">
    <source>
        <dbReference type="EMBL" id="MCI82544.1"/>
    </source>
</evidence>
<name>A0A392V2K8_9FABA</name>
<protein>
    <submittedName>
        <fullName evidence="1">Uncharacterized protein</fullName>
    </submittedName>
</protein>
<evidence type="ECO:0000313" key="2">
    <source>
        <dbReference type="Proteomes" id="UP000265520"/>
    </source>
</evidence>
<keyword evidence="2" id="KW-1185">Reference proteome</keyword>
<organism evidence="1 2">
    <name type="scientific">Trifolium medium</name>
    <dbReference type="NCBI Taxonomy" id="97028"/>
    <lineage>
        <taxon>Eukaryota</taxon>
        <taxon>Viridiplantae</taxon>
        <taxon>Streptophyta</taxon>
        <taxon>Embryophyta</taxon>
        <taxon>Tracheophyta</taxon>
        <taxon>Spermatophyta</taxon>
        <taxon>Magnoliopsida</taxon>
        <taxon>eudicotyledons</taxon>
        <taxon>Gunneridae</taxon>
        <taxon>Pentapetalae</taxon>
        <taxon>rosids</taxon>
        <taxon>fabids</taxon>
        <taxon>Fabales</taxon>
        <taxon>Fabaceae</taxon>
        <taxon>Papilionoideae</taxon>
        <taxon>50 kb inversion clade</taxon>
        <taxon>NPAAA clade</taxon>
        <taxon>Hologalegina</taxon>
        <taxon>IRL clade</taxon>
        <taxon>Trifolieae</taxon>
        <taxon>Trifolium</taxon>
    </lineage>
</organism>
<feature type="non-terminal residue" evidence="1">
    <location>
        <position position="21"/>
    </location>
</feature>
<comment type="caution">
    <text evidence="1">The sequence shown here is derived from an EMBL/GenBank/DDBJ whole genome shotgun (WGS) entry which is preliminary data.</text>
</comment>
<dbReference type="AlphaFoldDB" id="A0A392V2K8"/>